<reference evidence="1 2" key="1">
    <citation type="submission" date="2018-06" db="EMBL/GenBank/DDBJ databases">
        <title>Novel Chryseobacterium species.</title>
        <authorList>
            <person name="Newman J."/>
            <person name="Hugo C."/>
            <person name="Oosthuizen L."/>
            <person name="Charimba G."/>
        </authorList>
    </citation>
    <scope>NUCLEOTIDE SEQUENCE [LARGE SCALE GENOMIC DNA]</scope>
    <source>
        <strain evidence="1 2">7_F195</strain>
    </source>
</reference>
<dbReference type="AlphaFoldDB" id="A0A3D9AMY4"/>
<organism evidence="1 2">
    <name type="scientific">Chryseobacterium pennipullorum</name>
    <dbReference type="NCBI Taxonomy" id="2258963"/>
    <lineage>
        <taxon>Bacteria</taxon>
        <taxon>Pseudomonadati</taxon>
        <taxon>Bacteroidota</taxon>
        <taxon>Flavobacteriia</taxon>
        <taxon>Flavobacteriales</taxon>
        <taxon>Weeksellaceae</taxon>
        <taxon>Chryseobacterium group</taxon>
        <taxon>Chryseobacterium</taxon>
    </lineage>
</organism>
<sequence length="61" mass="7143">MSVADLIDEPAKSILFELYRINTPALHLFAFSELLEKFYHLILLTIQLIYISHPQKQQQPC</sequence>
<protein>
    <submittedName>
        <fullName evidence="1">Uncharacterized protein</fullName>
    </submittedName>
</protein>
<gene>
    <name evidence="1" type="ORF">DRF67_20240</name>
</gene>
<comment type="caution">
    <text evidence="1">The sequence shown here is derived from an EMBL/GenBank/DDBJ whole genome shotgun (WGS) entry which is preliminary data.</text>
</comment>
<dbReference type="Proteomes" id="UP000256257">
    <property type="component" value="Unassembled WGS sequence"/>
</dbReference>
<evidence type="ECO:0000313" key="1">
    <source>
        <dbReference type="EMBL" id="REC42680.1"/>
    </source>
</evidence>
<keyword evidence="2" id="KW-1185">Reference proteome</keyword>
<name>A0A3D9AMY4_9FLAO</name>
<evidence type="ECO:0000313" key="2">
    <source>
        <dbReference type="Proteomes" id="UP000256257"/>
    </source>
</evidence>
<dbReference type="EMBL" id="QNVV01000027">
    <property type="protein sequence ID" value="REC42680.1"/>
    <property type="molecule type" value="Genomic_DNA"/>
</dbReference>
<accession>A0A3D9AMY4</accession>
<proteinExistence type="predicted"/>